<dbReference type="EMBL" id="CP020472">
    <property type="protein sequence ID" value="ARD20579.1"/>
    <property type="molecule type" value="Genomic_DNA"/>
</dbReference>
<feature type="compositionally biased region" description="Basic and acidic residues" evidence="1">
    <location>
        <begin position="44"/>
        <end position="90"/>
    </location>
</feature>
<dbReference type="Proteomes" id="UP000191820">
    <property type="component" value="Chromosome"/>
</dbReference>
<reference evidence="2 3" key="1">
    <citation type="submission" date="2017-03" db="EMBL/GenBank/DDBJ databases">
        <title>Genome sequencing of Shewanella japonica KCTC 22435.</title>
        <authorList>
            <person name="Kim K.M."/>
        </authorList>
    </citation>
    <scope>NUCLEOTIDE SEQUENCE [LARGE SCALE GENOMIC DNA]</scope>
    <source>
        <strain evidence="2 3">KCTC 22435</strain>
    </source>
</reference>
<gene>
    <name evidence="2" type="ORF">SJ2017_0230</name>
</gene>
<feature type="region of interest" description="Disordered" evidence="1">
    <location>
        <begin position="32"/>
        <end position="103"/>
    </location>
</feature>
<organism evidence="2 3">
    <name type="scientific">Shewanella japonica</name>
    <dbReference type="NCBI Taxonomy" id="93973"/>
    <lineage>
        <taxon>Bacteria</taxon>
        <taxon>Pseudomonadati</taxon>
        <taxon>Pseudomonadota</taxon>
        <taxon>Gammaproteobacteria</taxon>
        <taxon>Alteromonadales</taxon>
        <taxon>Shewanellaceae</taxon>
        <taxon>Shewanella</taxon>
    </lineage>
</organism>
<evidence type="ECO:0000313" key="2">
    <source>
        <dbReference type="EMBL" id="ARD20579.1"/>
    </source>
</evidence>
<protein>
    <submittedName>
        <fullName evidence="2">Uncharacterized protein</fullName>
    </submittedName>
</protein>
<accession>A0ABN4YCZ3</accession>
<proteinExistence type="predicted"/>
<sequence>MLNQTRLGNTYFIAVTVMAILSAISSWHVSASEKPRLTLSQKADQGRIDSKKTEQEQLEKARKAASDTQNREQEVLARQESGEWEKEQIKKSQAQFNERESRADKYLREAKEAAAKERKIEEK</sequence>
<evidence type="ECO:0000256" key="1">
    <source>
        <dbReference type="SAM" id="MobiDB-lite"/>
    </source>
</evidence>
<keyword evidence="3" id="KW-1185">Reference proteome</keyword>
<name>A0ABN4YCZ3_9GAMM</name>
<evidence type="ECO:0000313" key="3">
    <source>
        <dbReference type="Proteomes" id="UP000191820"/>
    </source>
</evidence>